<keyword evidence="2" id="KW-1185">Reference proteome</keyword>
<dbReference type="EMBL" id="CAJHUC010000724">
    <property type="protein sequence ID" value="CAD7697879.1"/>
    <property type="molecule type" value="Genomic_DNA"/>
</dbReference>
<protein>
    <recommendedName>
        <fullName evidence="3">Mitochondrial K+-H+ exchange-related-domain-containing protein</fullName>
    </recommendedName>
</protein>
<dbReference type="Pfam" id="PF10173">
    <property type="entry name" value="Mit_KHE1"/>
    <property type="match status" value="1"/>
</dbReference>
<dbReference type="GO" id="GO:0006813">
    <property type="term" value="P:potassium ion transport"/>
    <property type="evidence" value="ECO:0007669"/>
    <property type="project" value="TreeGrafter"/>
</dbReference>
<sequence length="314" mass="36016">MAQVRLVVVPIFRRHWLFYVSATGGEGGARPGLAAKEIPRGWGAGLFLEERMQRIADRIHSTLRQRVVKMWSDLEKAREGTMMNRMYRLAQSVLSREDPQEGALRAIPPVVKDMEIMHPASVPEALVRRRLMLMARERLYVHQRGMIGWGLLLTPLLPILITPAPNFPIYYAVYRLYSHYKARGGCKAICSGLDHLRAQQIEAMRLRLLDMEKTGHVFPNGSWAARVLRDDKGYFDLLERANTYRQEKPLEWVPRFVASATLEEIVQPAMRMRRPLPDEAAMKLGQQLEIPGLMEYVARARRRAVGSMFPTSVE</sequence>
<accession>A0A8S1ISM7</accession>
<dbReference type="PANTHER" id="PTHR28062">
    <property type="entry name" value="K+-H+ EXCHANGE-LIKE PROTEIN"/>
    <property type="match status" value="1"/>
</dbReference>
<evidence type="ECO:0000313" key="1">
    <source>
        <dbReference type="EMBL" id="CAD7697879.1"/>
    </source>
</evidence>
<proteinExistence type="predicted"/>
<dbReference type="PANTHER" id="PTHR28062:SF1">
    <property type="entry name" value="TRANSMEMBRANE PROTEIN"/>
    <property type="match status" value="1"/>
</dbReference>
<dbReference type="InterPro" id="IPR018786">
    <property type="entry name" value="Mit_KHE1"/>
</dbReference>
<name>A0A8S1ISM7_9CHLO</name>
<dbReference type="GO" id="GO:1902600">
    <property type="term" value="P:proton transmembrane transport"/>
    <property type="evidence" value="ECO:0007669"/>
    <property type="project" value="TreeGrafter"/>
</dbReference>
<comment type="caution">
    <text evidence="1">The sequence shown here is derived from an EMBL/GenBank/DDBJ whole genome shotgun (WGS) entry which is preliminary data.</text>
</comment>
<evidence type="ECO:0008006" key="3">
    <source>
        <dbReference type="Google" id="ProtNLM"/>
    </source>
</evidence>
<organism evidence="1 2">
    <name type="scientific">Ostreobium quekettii</name>
    <dbReference type="NCBI Taxonomy" id="121088"/>
    <lineage>
        <taxon>Eukaryota</taxon>
        <taxon>Viridiplantae</taxon>
        <taxon>Chlorophyta</taxon>
        <taxon>core chlorophytes</taxon>
        <taxon>Ulvophyceae</taxon>
        <taxon>TCBD clade</taxon>
        <taxon>Bryopsidales</taxon>
        <taxon>Ostreobineae</taxon>
        <taxon>Ostreobiaceae</taxon>
        <taxon>Ostreobium</taxon>
    </lineage>
</organism>
<gene>
    <name evidence="1" type="ORF">OSTQU699_LOCUS3240</name>
</gene>
<reference evidence="1" key="1">
    <citation type="submission" date="2020-12" db="EMBL/GenBank/DDBJ databases">
        <authorList>
            <person name="Iha C."/>
        </authorList>
    </citation>
    <scope>NUCLEOTIDE SEQUENCE</scope>
</reference>
<dbReference type="OrthoDB" id="5562676at2759"/>
<dbReference type="AlphaFoldDB" id="A0A8S1ISM7"/>
<dbReference type="Proteomes" id="UP000708148">
    <property type="component" value="Unassembled WGS sequence"/>
</dbReference>
<evidence type="ECO:0000313" key="2">
    <source>
        <dbReference type="Proteomes" id="UP000708148"/>
    </source>
</evidence>
<dbReference type="GO" id="GO:0005743">
    <property type="term" value="C:mitochondrial inner membrane"/>
    <property type="evidence" value="ECO:0007669"/>
    <property type="project" value="TreeGrafter"/>
</dbReference>